<evidence type="ECO:0000313" key="1">
    <source>
        <dbReference type="EMBL" id="QHT76029.1"/>
    </source>
</evidence>
<name>A0A6C0H6D3_9ZZZZ</name>
<dbReference type="AlphaFoldDB" id="A0A6C0H6D3"/>
<proteinExistence type="predicted"/>
<sequence length="271" mass="32382">MNEIPKPKYEKYEKKIKTIIDQNIQTILFIPEGEKTIIGFLFENNRPICIHFDKDLNKICTLFVSFDKDCCYNGGTYFYGTMIKDNIFCIEDCLLYNGKKMTNFLDSLNYISFFLNKQTNNYSFFLNQTIFSIPLIISDINEKIDYSLLNYKIKHIQYRCGLYGNNIYYNTYYSFFLKNNKTIKKYEIKTHEILPDIYIIKENNETLLIPDYNTSVEMNKLFNKNKIGYNLDLLEESDDEDEDIINQKETIVINCFFSNKFKKWIPEIKDK</sequence>
<dbReference type="EMBL" id="MN739887">
    <property type="protein sequence ID" value="QHT76029.1"/>
    <property type="molecule type" value="Genomic_DNA"/>
</dbReference>
<protein>
    <submittedName>
        <fullName evidence="1">Uncharacterized protein</fullName>
    </submittedName>
</protein>
<accession>A0A6C0H6D3</accession>
<organism evidence="1">
    <name type="scientific">viral metagenome</name>
    <dbReference type="NCBI Taxonomy" id="1070528"/>
    <lineage>
        <taxon>unclassified sequences</taxon>
        <taxon>metagenomes</taxon>
        <taxon>organismal metagenomes</taxon>
    </lineage>
</organism>
<reference evidence="1" key="1">
    <citation type="journal article" date="2020" name="Nature">
        <title>Giant virus diversity and host interactions through global metagenomics.</title>
        <authorList>
            <person name="Schulz F."/>
            <person name="Roux S."/>
            <person name="Paez-Espino D."/>
            <person name="Jungbluth S."/>
            <person name="Walsh D.A."/>
            <person name="Denef V.J."/>
            <person name="McMahon K.D."/>
            <person name="Konstantinidis K.T."/>
            <person name="Eloe-Fadrosh E.A."/>
            <person name="Kyrpides N.C."/>
            <person name="Woyke T."/>
        </authorList>
    </citation>
    <scope>NUCLEOTIDE SEQUENCE</scope>
    <source>
        <strain evidence="1">GVMAG-M-3300023179-71</strain>
    </source>
</reference>